<protein>
    <submittedName>
        <fullName evidence="3">Alpha/beta hydrolase</fullName>
    </submittedName>
</protein>
<evidence type="ECO:0000313" key="4">
    <source>
        <dbReference type="Proteomes" id="UP000808337"/>
    </source>
</evidence>
<dbReference type="GO" id="GO:0046503">
    <property type="term" value="P:glycerolipid catabolic process"/>
    <property type="evidence" value="ECO:0007669"/>
    <property type="project" value="TreeGrafter"/>
</dbReference>
<dbReference type="Pfam" id="PF00561">
    <property type="entry name" value="Abhydrolase_1"/>
    <property type="match status" value="1"/>
</dbReference>
<dbReference type="GO" id="GO:0004806">
    <property type="term" value="F:triacylglycerol lipase activity"/>
    <property type="evidence" value="ECO:0007669"/>
    <property type="project" value="TreeGrafter"/>
</dbReference>
<sequence length="284" mass="31854">MKCHSILLTLLFLISFLMPVCAQTSGVDTSKIGHSDLVGKYVSMRGFKMYYEAYGKGEPVLMIHGNGGDISNMLYQIPYFAQHYHVIVADSRDQGKSADPTDSISYEMMADDLNGLLEYLSIDSAYVIGWSDGGIEGLLLAMRHPDKVKKLAITGANLWPDSTAVDPWVVSSTAEYCQSLMKQPQTPELKHQIKLIKLCVFEPHITTKQLAQIKCPTLVIGGDHDVILPQHTMLIAQSIPKSYLWILPNSGHSTPIVYHDEFNRVIGEFFMKPYRKIEELGRFN</sequence>
<gene>
    <name evidence="3" type="ORF">IPP15_22870</name>
</gene>
<dbReference type="EMBL" id="JADKGY010000033">
    <property type="protein sequence ID" value="MBK9985165.1"/>
    <property type="molecule type" value="Genomic_DNA"/>
</dbReference>
<comment type="caution">
    <text evidence="3">The sequence shown here is derived from an EMBL/GenBank/DDBJ whole genome shotgun (WGS) entry which is preliminary data.</text>
</comment>
<evidence type="ECO:0000313" key="3">
    <source>
        <dbReference type="EMBL" id="MBK9985165.1"/>
    </source>
</evidence>
<feature type="signal peptide" evidence="1">
    <location>
        <begin position="1"/>
        <end position="22"/>
    </location>
</feature>
<feature type="chain" id="PRO_5039227836" evidence="1">
    <location>
        <begin position="23"/>
        <end position="284"/>
    </location>
</feature>
<name>A0A9D7XRI2_9BACT</name>
<dbReference type="Gene3D" id="3.40.50.1820">
    <property type="entry name" value="alpha/beta hydrolase"/>
    <property type="match status" value="1"/>
</dbReference>
<evidence type="ECO:0000259" key="2">
    <source>
        <dbReference type="Pfam" id="PF00561"/>
    </source>
</evidence>
<dbReference type="PANTHER" id="PTHR43433:SF5">
    <property type="entry name" value="AB HYDROLASE-1 DOMAIN-CONTAINING PROTEIN"/>
    <property type="match status" value="1"/>
</dbReference>
<evidence type="ECO:0000256" key="1">
    <source>
        <dbReference type="SAM" id="SignalP"/>
    </source>
</evidence>
<dbReference type="InterPro" id="IPR000073">
    <property type="entry name" value="AB_hydrolase_1"/>
</dbReference>
<dbReference type="PANTHER" id="PTHR43433">
    <property type="entry name" value="HYDROLASE, ALPHA/BETA FOLD FAMILY PROTEIN"/>
    <property type="match status" value="1"/>
</dbReference>
<dbReference type="Proteomes" id="UP000808337">
    <property type="component" value="Unassembled WGS sequence"/>
</dbReference>
<accession>A0A9D7XRI2</accession>
<dbReference type="AlphaFoldDB" id="A0A9D7XRI2"/>
<feature type="domain" description="AB hydrolase-1" evidence="2">
    <location>
        <begin position="59"/>
        <end position="167"/>
    </location>
</feature>
<organism evidence="3 4">
    <name type="scientific">Candidatus Opimibacter skivensis</name>
    <dbReference type="NCBI Taxonomy" id="2982028"/>
    <lineage>
        <taxon>Bacteria</taxon>
        <taxon>Pseudomonadati</taxon>
        <taxon>Bacteroidota</taxon>
        <taxon>Saprospiria</taxon>
        <taxon>Saprospirales</taxon>
        <taxon>Saprospiraceae</taxon>
        <taxon>Candidatus Opimibacter</taxon>
    </lineage>
</organism>
<reference evidence="3 4" key="1">
    <citation type="submission" date="2020-10" db="EMBL/GenBank/DDBJ databases">
        <title>Connecting structure to function with the recovery of over 1000 high-quality activated sludge metagenome-assembled genomes encoding full-length rRNA genes using long-read sequencing.</title>
        <authorList>
            <person name="Singleton C.M."/>
            <person name="Petriglieri F."/>
            <person name="Kristensen J.M."/>
            <person name="Kirkegaard R.H."/>
            <person name="Michaelsen T.Y."/>
            <person name="Andersen M.H."/>
            <person name="Karst S.M."/>
            <person name="Dueholm M.S."/>
            <person name="Nielsen P.H."/>
            <person name="Albertsen M."/>
        </authorList>
    </citation>
    <scope>NUCLEOTIDE SEQUENCE [LARGE SCALE GENOMIC DNA]</scope>
    <source>
        <strain evidence="3">Ribe_18-Q3-R11-54_MAXAC.273</strain>
    </source>
</reference>
<dbReference type="SUPFAM" id="SSF53474">
    <property type="entry name" value="alpha/beta-Hydrolases"/>
    <property type="match status" value="1"/>
</dbReference>
<dbReference type="InterPro" id="IPR029058">
    <property type="entry name" value="AB_hydrolase_fold"/>
</dbReference>
<keyword evidence="1" id="KW-0732">Signal</keyword>
<proteinExistence type="predicted"/>
<dbReference type="InterPro" id="IPR050471">
    <property type="entry name" value="AB_hydrolase"/>
</dbReference>
<keyword evidence="3" id="KW-0378">Hydrolase</keyword>